<dbReference type="InterPro" id="IPR036249">
    <property type="entry name" value="Thioredoxin-like_sf"/>
</dbReference>
<dbReference type="EMBL" id="JAAVUM010000006">
    <property type="protein sequence ID" value="NKE05821.1"/>
    <property type="molecule type" value="Genomic_DNA"/>
</dbReference>
<evidence type="ECO:0000256" key="1">
    <source>
        <dbReference type="PROSITE-ProRule" id="PRU01282"/>
    </source>
</evidence>
<dbReference type="PANTHER" id="PTHR30041">
    <property type="entry name" value="ARSENATE REDUCTASE"/>
    <property type="match status" value="1"/>
</dbReference>
<dbReference type="Gene3D" id="3.40.30.10">
    <property type="entry name" value="Glutaredoxin"/>
    <property type="match status" value="1"/>
</dbReference>
<dbReference type="RefSeq" id="WP_167832262.1">
    <property type="nucleotide sequence ID" value="NZ_JAAVUM010000006.1"/>
</dbReference>
<comment type="caution">
    <text evidence="2">The sequence shown here is derived from an EMBL/GenBank/DDBJ whole genome shotgun (WGS) entry which is preliminary data.</text>
</comment>
<dbReference type="Pfam" id="PF03960">
    <property type="entry name" value="ArsC"/>
    <property type="match status" value="1"/>
</dbReference>
<evidence type="ECO:0000313" key="3">
    <source>
        <dbReference type="Proteomes" id="UP000587942"/>
    </source>
</evidence>
<dbReference type="NCBIfam" id="NF002459">
    <property type="entry name" value="PRK01655.1"/>
    <property type="match status" value="1"/>
</dbReference>
<comment type="similarity">
    <text evidence="1">Belongs to the ArsC family.</text>
</comment>
<accession>A0A846TTX5</accession>
<name>A0A846TTX5_9BACI</name>
<proteinExistence type="inferred from homology"/>
<organism evidence="2 3">
    <name type="scientific">Mesobacillus selenatarsenatis</name>
    <dbReference type="NCBI Taxonomy" id="388741"/>
    <lineage>
        <taxon>Bacteria</taxon>
        <taxon>Bacillati</taxon>
        <taxon>Bacillota</taxon>
        <taxon>Bacilli</taxon>
        <taxon>Bacillales</taxon>
        <taxon>Bacillaceae</taxon>
        <taxon>Mesobacillus</taxon>
    </lineage>
</organism>
<dbReference type="SUPFAM" id="SSF52833">
    <property type="entry name" value="Thioredoxin-like"/>
    <property type="match status" value="1"/>
</dbReference>
<dbReference type="InterPro" id="IPR006504">
    <property type="entry name" value="Tscrpt_reg_Spx/MgsR"/>
</dbReference>
<dbReference type="NCBIfam" id="TIGR01617">
    <property type="entry name" value="arsC_related"/>
    <property type="match status" value="1"/>
</dbReference>
<sequence>MTVTIYGLGCRSTKKAKQWMINNQIPFVERNMADEPLTVAELQELLRMTTDGTDDIVSKRSLPYRTLDIDFDKLSLFELLELVHEHPRLLKSPLIVEKKKLQVGYNEEEIRQFLPRKVRNFQWLQWKMEHLQPLEG</sequence>
<protein>
    <submittedName>
        <fullName evidence="2">Transcriptional regulator Spx</fullName>
    </submittedName>
</protein>
<evidence type="ECO:0000313" key="2">
    <source>
        <dbReference type="EMBL" id="NKE05821.1"/>
    </source>
</evidence>
<dbReference type="AlphaFoldDB" id="A0A846TTX5"/>
<dbReference type="PANTHER" id="PTHR30041:SF7">
    <property type="entry name" value="GLOBAL TRANSCRIPTIONAL REGULATOR SPX"/>
    <property type="match status" value="1"/>
</dbReference>
<dbReference type="Proteomes" id="UP000587942">
    <property type="component" value="Unassembled WGS sequence"/>
</dbReference>
<reference evidence="2 3" key="1">
    <citation type="submission" date="2020-03" db="EMBL/GenBank/DDBJ databases">
        <authorList>
            <person name="Sun Q."/>
        </authorList>
    </citation>
    <scope>NUCLEOTIDE SEQUENCE [LARGE SCALE GENOMIC DNA]</scope>
    <source>
        <strain evidence="2 3">KACC 21451</strain>
    </source>
</reference>
<dbReference type="PROSITE" id="PS51353">
    <property type="entry name" value="ARSC"/>
    <property type="match status" value="1"/>
</dbReference>
<dbReference type="CDD" id="cd03032">
    <property type="entry name" value="ArsC_Spx"/>
    <property type="match status" value="1"/>
</dbReference>
<dbReference type="InterPro" id="IPR006660">
    <property type="entry name" value="Arsenate_reductase-like"/>
</dbReference>
<gene>
    <name evidence="2" type="ORF">GWK17_10140</name>
</gene>